<feature type="region of interest" description="Disordered" evidence="2">
    <location>
        <begin position="340"/>
        <end position="376"/>
    </location>
</feature>
<evidence type="ECO:0000313" key="3">
    <source>
        <dbReference type="EMBL" id="GFH53415.1"/>
    </source>
</evidence>
<accession>A0AAD3CYN5</accession>
<evidence type="ECO:0000256" key="2">
    <source>
        <dbReference type="SAM" id="MobiDB-lite"/>
    </source>
</evidence>
<comment type="caution">
    <text evidence="3">The sequence shown here is derived from an EMBL/GenBank/DDBJ whole genome shotgun (WGS) entry which is preliminary data.</text>
</comment>
<feature type="coiled-coil region" evidence="1">
    <location>
        <begin position="132"/>
        <end position="159"/>
    </location>
</feature>
<gene>
    <name evidence="3" type="ORF">CTEN210_09891</name>
</gene>
<feature type="compositionally biased region" description="Basic and acidic residues" evidence="2">
    <location>
        <begin position="190"/>
        <end position="200"/>
    </location>
</feature>
<name>A0AAD3CYN5_9STRA</name>
<feature type="compositionally biased region" description="Polar residues" evidence="2">
    <location>
        <begin position="396"/>
        <end position="406"/>
    </location>
</feature>
<feature type="compositionally biased region" description="Acidic residues" evidence="2">
    <location>
        <begin position="348"/>
        <end position="360"/>
    </location>
</feature>
<feature type="region of interest" description="Disordered" evidence="2">
    <location>
        <begin position="173"/>
        <end position="204"/>
    </location>
</feature>
<proteinExistence type="predicted"/>
<keyword evidence="1" id="KW-0175">Coiled coil</keyword>
<evidence type="ECO:0000256" key="1">
    <source>
        <dbReference type="SAM" id="Coils"/>
    </source>
</evidence>
<dbReference type="Proteomes" id="UP001054902">
    <property type="component" value="Unassembled WGS sequence"/>
</dbReference>
<protein>
    <submittedName>
        <fullName evidence="3">Uncharacterized protein</fullName>
    </submittedName>
</protein>
<dbReference type="AlphaFoldDB" id="A0AAD3CYN5"/>
<reference evidence="3 4" key="1">
    <citation type="journal article" date="2021" name="Sci. Rep.">
        <title>The genome of the diatom Chaetoceros tenuissimus carries an ancient integrated fragment of an extant virus.</title>
        <authorList>
            <person name="Hongo Y."/>
            <person name="Kimura K."/>
            <person name="Takaki Y."/>
            <person name="Yoshida Y."/>
            <person name="Baba S."/>
            <person name="Kobayashi G."/>
            <person name="Nagasaki K."/>
            <person name="Hano T."/>
            <person name="Tomaru Y."/>
        </authorList>
    </citation>
    <scope>NUCLEOTIDE SEQUENCE [LARGE SCALE GENOMIC DNA]</scope>
    <source>
        <strain evidence="3 4">NIES-3715</strain>
    </source>
</reference>
<evidence type="ECO:0000313" key="4">
    <source>
        <dbReference type="Proteomes" id="UP001054902"/>
    </source>
</evidence>
<sequence>MNALHRNDVYQQFKRQRDLAFSEEKELRAKQAGFRQILIIFKDQVKQLDKDIAINNRKLVAAKSELDRVAKQIIKIEQSHKFKVEQKQAHKGTLDNDGSTLKKHMVQIEKQISLNGKFNDINTKHGRLIKEMDQTLNNIQDTEVHLQELDAALEKAEQHSVKCSANFEKVQHAHEEEKRMNGSMHSIDLGNDKNSTKRAEGSSSYSYRNPLQMVKGWVFVPKKDKTADDAISDDEASIRAFEQINRDFSFIPAEDRKKIEDQVRQELETYERERQRIIEEERKRIELEVRQKVEAEEKMRQEILAQERQRIEEKLRINMEAEERKKRRAKMKLDMDLAEAERRRREEEEMTMATDEDETVSDGSSFGERQDDNARDVEVTTFDDDRNPYSSATVQHALTSDPSLPTEQYLKGNPTKSKKVQKKVSTDLVIQRARTAQASNTSTKQFGAEEEDVAYKFAGVKPIFDKPTLSLKPKYAEDLQEVDDIRTRTTVRLEV</sequence>
<feature type="region of interest" description="Disordered" evidence="2">
    <location>
        <begin position="396"/>
        <end position="424"/>
    </location>
</feature>
<keyword evidence="4" id="KW-1185">Reference proteome</keyword>
<dbReference type="EMBL" id="BLLK01000047">
    <property type="protein sequence ID" value="GFH53415.1"/>
    <property type="molecule type" value="Genomic_DNA"/>
</dbReference>
<organism evidence="3 4">
    <name type="scientific">Chaetoceros tenuissimus</name>
    <dbReference type="NCBI Taxonomy" id="426638"/>
    <lineage>
        <taxon>Eukaryota</taxon>
        <taxon>Sar</taxon>
        <taxon>Stramenopiles</taxon>
        <taxon>Ochrophyta</taxon>
        <taxon>Bacillariophyta</taxon>
        <taxon>Coscinodiscophyceae</taxon>
        <taxon>Chaetocerotophycidae</taxon>
        <taxon>Chaetocerotales</taxon>
        <taxon>Chaetocerotaceae</taxon>
        <taxon>Chaetoceros</taxon>
    </lineage>
</organism>